<dbReference type="PANTHER" id="PTHR47733">
    <property type="entry name" value="ATAXIN-7 LIKE PROTEIN 3B, ATXN7L3B"/>
    <property type="match status" value="1"/>
</dbReference>
<evidence type="ECO:0000313" key="2">
    <source>
        <dbReference type="Proteomes" id="UP000694521"/>
    </source>
</evidence>
<reference evidence="1" key="2">
    <citation type="submission" date="2025-09" db="UniProtKB">
        <authorList>
            <consortium name="Ensembl"/>
        </authorList>
    </citation>
    <scope>IDENTIFICATION</scope>
</reference>
<sequence>MEDTSVSGLDNSKLEAIAHEIYTELVEGACLGLCFKVHHGAKCSNFYLDDKTHAQDTQTSWMCGMQHICKNEKCRVQCRSDWDTGDLPNGRIFAHVLHGNTFSSYIWCSV</sequence>
<reference evidence="1" key="1">
    <citation type="submission" date="2025-08" db="UniProtKB">
        <authorList>
            <consortium name="Ensembl"/>
        </authorList>
    </citation>
    <scope>IDENTIFICATION</scope>
</reference>
<proteinExistence type="predicted"/>
<name>A0A8B9DLL6_ANSCY</name>
<organism evidence="1 2">
    <name type="scientific">Anser cygnoides</name>
    <name type="common">Swan goose</name>
    <dbReference type="NCBI Taxonomy" id="8845"/>
    <lineage>
        <taxon>Eukaryota</taxon>
        <taxon>Metazoa</taxon>
        <taxon>Chordata</taxon>
        <taxon>Craniata</taxon>
        <taxon>Vertebrata</taxon>
        <taxon>Euteleostomi</taxon>
        <taxon>Archelosauria</taxon>
        <taxon>Archosauria</taxon>
        <taxon>Dinosauria</taxon>
        <taxon>Saurischia</taxon>
        <taxon>Theropoda</taxon>
        <taxon>Coelurosauria</taxon>
        <taxon>Aves</taxon>
        <taxon>Neognathae</taxon>
        <taxon>Galloanserae</taxon>
        <taxon>Anseriformes</taxon>
        <taxon>Anatidae</taxon>
        <taxon>Anserinae</taxon>
        <taxon>Anser</taxon>
    </lineage>
</organism>
<dbReference type="Proteomes" id="UP000694521">
    <property type="component" value="Unplaced"/>
</dbReference>
<keyword evidence="2" id="KW-1185">Reference proteome</keyword>
<protein>
    <submittedName>
        <fullName evidence="1">Uncharacterized protein</fullName>
    </submittedName>
</protein>
<accession>A0A8B9DLL6</accession>
<dbReference type="PANTHER" id="PTHR47733:SF1">
    <property type="entry name" value="ATAXIN-7-LIKE PROTEIN 3B"/>
    <property type="match status" value="1"/>
</dbReference>
<dbReference type="Ensembl" id="ENSACDT00005008595.1">
    <property type="protein sequence ID" value="ENSACDP00005007147.1"/>
    <property type="gene ID" value="ENSACDG00005005213.1"/>
</dbReference>
<dbReference type="AlphaFoldDB" id="A0A8B9DLL6"/>
<dbReference type="GO" id="GO:0010468">
    <property type="term" value="P:regulation of gene expression"/>
    <property type="evidence" value="ECO:0007669"/>
    <property type="project" value="TreeGrafter"/>
</dbReference>
<dbReference type="InterPro" id="IPR042933">
    <property type="entry name" value="ATXN7L3B"/>
</dbReference>
<evidence type="ECO:0000313" key="1">
    <source>
        <dbReference type="Ensembl" id="ENSACDP00005007147.1"/>
    </source>
</evidence>